<sequence length="221" mass="25549">MKTIKKSGLILCFLYLMSLQTQAQIRSSFFQSKGFENSGVTEYLEIAEGSPVLYWTGYNKKPVTLIIKDTKHVSFDGKSISHYWVSFPGAKAKYHLIHTKYYGLSDETIHKLTCIHANGKVQLFTSSPAVFYSKNFVKKGLTEFLEKSKDGKFFWYYTNLNKQRKIKLTKVSNSDGANPKYRFPGQNKLYEITTTMSCRGGYFCRYPDGRVQRFDIYHGHE</sequence>
<gene>
    <name evidence="2" type="ORF">M23134_06521</name>
</gene>
<dbReference type="EMBL" id="AAWS01000025">
    <property type="protein sequence ID" value="EAY27211.1"/>
    <property type="molecule type" value="Genomic_DNA"/>
</dbReference>
<reference evidence="2 3" key="1">
    <citation type="submission" date="2007-01" db="EMBL/GenBank/DDBJ databases">
        <authorList>
            <person name="Haygood M."/>
            <person name="Podell S."/>
            <person name="Anderson C."/>
            <person name="Hopkinson B."/>
            <person name="Roe K."/>
            <person name="Barbeau K."/>
            <person name="Gaasterland T."/>
            <person name="Ferriera S."/>
            <person name="Johnson J."/>
            <person name="Kravitz S."/>
            <person name="Beeson K."/>
            <person name="Sutton G."/>
            <person name="Rogers Y.-H."/>
            <person name="Friedman R."/>
            <person name="Frazier M."/>
            <person name="Venter J.C."/>
        </authorList>
    </citation>
    <scope>NUCLEOTIDE SEQUENCE [LARGE SCALE GENOMIC DNA]</scope>
    <source>
        <strain evidence="2 3">ATCC 23134</strain>
    </source>
</reference>
<feature type="signal peptide" evidence="1">
    <location>
        <begin position="1"/>
        <end position="23"/>
    </location>
</feature>
<dbReference type="RefSeq" id="WP_002699872.1">
    <property type="nucleotide sequence ID" value="NZ_AAWS01000025.1"/>
</dbReference>
<organism evidence="2 3">
    <name type="scientific">Microscilla marina ATCC 23134</name>
    <dbReference type="NCBI Taxonomy" id="313606"/>
    <lineage>
        <taxon>Bacteria</taxon>
        <taxon>Pseudomonadati</taxon>
        <taxon>Bacteroidota</taxon>
        <taxon>Cytophagia</taxon>
        <taxon>Cytophagales</taxon>
        <taxon>Microscillaceae</taxon>
        <taxon>Microscilla</taxon>
    </lineage>
</organism>
<evidence type="ECO:0000313" key="2">
    <source>
        <dbReference type="EMBL" id="EAY27211.1"/>
    </source>
</evidence>
<evidence type="ECO:0000313" key="3">
    <source>
        <dbReference type="Proteomes" id="UP000004095"/>
    </source>
</evidence>
<keyword evidence="3" id="KW-1185">Reference proteome</keyword>
<proteinExistence type="predicted"/>
<accession>A1ZQQ6</accession>
<protein>
    <recommendedName>
        <fullName evidence="4">Lipoprotein</fullName>
    </recommendedName>
</protein>
<feature type="chain" id="PRO_5002642371" description="Lipoprotein" evidence="1">
    <location>
        <begin position="24"/>
        <end position="221"/>
    </location>
</feature>
<name>A1ZQQ6_MICM2</name>
<keyword evidence="1" id="KW-0732">Signal</keyword>
<dbReference type="AlphaFoldDB" id="A1ZQQ6"/>
<comment type="caution">
    <text evidence="2">The sequence shown here is derived from an EMBL/GenBank/DDBJ whole genome shotgun (WGS) entry which is preliminary data.</text>
</comment>
<evidence type="ECO:0008006" key="4">
    <source>
        <dbReference type="Google" id="ProtNLM"/>
    </source>
</evidence>
<dbReference type="Proteomes" id="UP000004095">
    <property type="component" value="Unassembled WGS sequence"/>
</dbReference>
<evidence type="ECO:0000256" key="1">
    <source>
        <dbReference type="SAM" id="SignalP"/>
    </source>
</evidence>